<proteinExistence type="predicted"/>
<comment type="caution">
    <text evidence="2">The sequence shown here is derived from an EMBL/GenBank/DDBJ whole genome shotgun (WGS) entry which is preliminary data.</text>
</comment>
<feature type="transmembrane region" description="Helical" evidence="1">
    <location>
        <begin position="47"/>
        <end position="65"/>
    </location>
</feature>
<keyword evidence="1" id="KW-0812">Transmembrane</keyword>
<name>A0ABT7XFP9_9ACTN</name>
<evidence type="ECO:0000313" key="2">
    <source>
        <dbReference type="EMBL" id="MDN0064241.1"/>
    </source>
</evidence>
<reference evidence="2" key="1">
    <citation type="submission" date="2023-06" db="EMBL/GenBank/DDBJ databases">
        <authorList>
            <person name="Zeman M."/>
            <person name="Kubasova T."/>
            <person name="Jahodarova E."/>
            <person name="Nykrynova M."/>
            <person name="Rychlik I."/>
        </authorList>
    </citation>
    <scope>NUCLEOTIDE SEQUENCE</scope>
    <source>
        <strain evidence="2">176_SSukc20</strain>
    </source>
</reference>
<evidence type="ECO:0000313" key="3">
    <source>
        <dbReference type="Proteomes" id="UP001168435"/>
    </source>
</evidence>
<keyword evidence="1" id="KW-1133">Transmembrane helix</keyword>
<dbReference type="RefSeq" id="WP_289820899.1">
    <property type="nucleotide sequence ID" value="NZ_JAUEIM010000020.1"/>
</dbReference>
<dbReference type="Proteomes" id="UP001168435">
    <property type="component" value="Unassembled WGS sequence"/>
</dbReference>
<reference evidence="2" key="2">
    <citation type="submission" date="2024-05" db="EMBL/GenBank/DDBJ databases">
        <title>Identification and characterization of horizontal gene transfer across gut microbiota members of farm animals based on homology search.</title>
        <authorList>
            <person name="Schwarzerova J."/>
            <person name="Nykrynova M."/>
            <person name="Jureckova K."/>
            <person name="Cejkova D."/>
            <person name="Rychlik I."/>
        </authorList>
    </citation>
    <scope>NUCLEOTIDE SEQUENCE</scope>
    <source>
        <strain evidence="2">176_SSukc20</strain>
    </source>
</reference>
<sequence>MSTVILSPYERWRDWFLAVFIVLSVSGILPALACAALGALFDVIGWWPVYVGLAALLAAFFRWVWSL</sequence>
<keyword evidence="3" id="KW-1185">Reference proteome</keyword>
<keyword evidence="1" id="KW-0472">Membrane</keyword>
<evidence type="ECO:0000256" key="1">
    <source>
        <dbReference type="SAM" id="Phobius"/>
    </source>
</evidence>
<gene>
    <name evidence="2" type="ORF">QVN30_07960</name>
</gene>
<dbReference type="EMBL" id="JAUEIQ010000007">
    <property type="protein sequence ID" value="MDN0064241.1"/>
    <property type="molecule type" value="Genomic_DNA"/>
</dbReference>
<accession>A0ABT7XFP9</accession>
<feature type="transmembrane region" description="Helical" evidence="1">
    <location>
        <begin position="15"/>
        <end position="41"/>
    </location>
</feature>
<organism evidence="2 3">
    <name type="scientific">Collinsella ihumii</name>
    <dbReference type="NCBI Taxonomy" id="1720204"/>
    <lineage>
        <taxon>Bacteria</taxon>
        <taxon>Bacillati</taxon>
        <taxon>Actinomycetota</taxon>
        <taxon>Coriobacteriia</taxon>
        <taxon>Coriobacteriales</taxon>
        <taxon>Coriobacteriaceae</taxon>
        <taxon>Collinsella</taxon>
    </lineage>
</organism>
<protein>
    <submittedName>
        <fullName evidence="2">Uncharacterized protein</fullName>
    </submittedName>
</protein>